<dbReference type="Gene3D" id="2.80.10.50">
    <property type="match status" value="1"/>
</dbReference>
<evidence type="ECO:0000313" key="1">
    <source>
        <dbReference type="EMBL" id="KLT44572.1"/>
    </source>
</evidence>
<name>A0A0J0XU44_9TREE</name>
<dbReference type="PROSITE" id="PS50231">
    <property type="entry name" value="RICIN_B_LECTIN"/>
    <property type="match status" value="1"/>
</dbReference>
<dbReference type="Proteomes" id="UP000053611">
    <property type="component" value="Unassembled WGS sequence"/>
</dbReference>
<dbReference type="SUPFAM" id="SSF50370">
    <property type="entry name" value="Ricin B-like lectins"/>
    <property type="match status" value="1"/>
</dbReference>
<dbReference type="RefSeq" id="XP_018281063.1">
    <property type="nucleotide sequence ID" value="XM_018425200.1"/>
</dbReference>
<reference evidence="1 2" key="1">
    <citation type="submission" date="2015-03" db="EMBL/GenBank/DDBJ databases">
        <title>Genomics and transcriptomics of the oil-accumulating basidiomycete yeast T. oleaginosus allow insights into substrate utilization and the diverse evolutionary trajectories of mating systems in fungi.</title>
        <authorList>
            <consortium name="DOE Joint Genome Institute"/>
            <person name="Kourist R."/>
            <person name="Kracht O."/>
            <person name="Bracharz F."/>
            <person name="Lipzen A."/>
            <person name="Nolan M."/>
            <person name="Ohm R."/>
            <person name="Grigoriev I."/>
            <person name="Sun S."/>
            <person name="Heitman J."/>
            <person name="Bruck T."/>
            <person name="Nowrousian M."/>
        </authorList>
    </citation>
    <scope>NUCLEOTIDE SEQUENCE [LARGE SCALE GENOMIC DNA]</scope>
    <source>
        <strain evidence="1 2">IBC0246</strain>
    </source>
</reference>
<gene>
    <name evidence="1" type="ORF">CC85DRAFT_300412</name>
</gene>
<protein>
    <submittedName>
        <fullName evidence="1">Uncharacterized protein</fullName>
    </submittedName>
</protein>
<accession>A0A0J0XU44</accession>
<dbReference type="GeneID" id="28985803"/>
<dbReference type="CDD" id="cd00161">
    <property type="entry name" value="beta-trefoil_Ricin-like"/>
    <property type="match status" value="1"/>
</dbReference>
<evidence type="ECO:0000313" key="2">
    <source>
        <dbReference type="Proteomes" id="UP000053611"/>
    </source>
</evidence>
<dbReference type="InterPro" id="IPR035992">
    <property type="entry name" value="Ricin_B-like_lectins"/>
</dbReference>
<dbReference type="AlphaFoldDB" id="A0A0J0XU44"/>
<organism evidence="1 2">
    <name type="scientific">Cutaneotrichosporon oleaginosum</name>
    <dbReference type="NCBI Taxonomy" id="879819"/>
    <lineage>
        <taxon>Eukaryota</taxon>
        <taxon>Fungi</taxon>
        <taxon>Dikarya</taxon>
        <taxon>Basidiomycota</taxon>
        <taxon>Agaricomycotina</taxon>
        <taxon>Tremellomycetes</taxon>
        <taxon>Trichosporonales</taxon>
        <taxon>Trichosporonaceae</taxon>
        <taxon>Cutaneotrichosporon</taxon>
    </lineage>
</organism>
<sequence>MLLAVFLFIAAAQAVRIHPRGATQWCLTSWSPNTNITLELCDQPVGAQDWTYASGRWSASWLSGEQVCMAPDNDVNTPPAPHPPSITNGAVIIGRECGSRPREAWTRYRPNTYQFHGIRMLTGHMCLDLPRGELRSGATIQVWKCSDFYNPNQIWVQGD</sequence>
<proteinExistence type="predicted"/>
<dbReference type="EMBL" id="KQ087186">
    <property type="protein sequence ID" value="KLT44572.1"/>
    <property type="molecule type" value="Genomic_DNA"/>
</dbReference>
<keyword evidence="2" id="KW-1185">Reference proteome</keyword>